<dbReference type="Gene3D" id="2.60.40.2970">
    <property type="match status" value="1"/>
</dbReference>
<keyword evidence="6" id="KW-0862">Zinc</keyword>
<evidence type="ECO:0000313" key="9">
    <source>
        <dbReference type="EMBL" id="KIY71269.1"/>
    </source>
</evidence>
<accession>A0A0D7BM96</accession>
<dbReference type="InterPro" id="IPR024079">
    <property type="entry name" value="MetalloPept_cat_dom_sf"/>
</dbReference>
<organism evidence="9 10">
    <name type="scientific">Cylindrobasidium torrendii FP15055 ss-10</name>
    <dbReference type="NCBI Taxonomy" id="1314674"/>
    <lineage>
        <taxon>Eukaryota</taxon>
        <taxon>Fungi</taxon>
        <taxon>Dikarya</taxon>
        <taxon>Basidiomycota</taxon>
        <taxon>Agaricomycotina</taxon>
        <taxon>Agaricomycetes</taxon>
        <taxon>Agaricomycetidae</taxon>
        <taxon>Agaricales</taxon>
        <taxon>Marasmiineae</taxon>
        <taxon>Physalacriaceae</taxon>
        <taxon>Cylindrobasidium</taxon>
    </lineage>
</organism>
<evidence type="ECO:0000256" key="2">
    <source>
        <dbReference type="ARBA" id="ARBA00010279"/>
    </source>
</evidence>
<keyword evidence="7" id="KW-0482">Metalloprotease</keyword>
<dbReference type="PANTHER" id="PTHR37016:SF3">
    <property type="entry name" value="NEUTRAL PROTEASE 2-RELATED"/>
    <property type="match status" value="1"/>
</dbReference>
<comment type="similarity">
    <text evidence="2">Belongs to the peptidase M35 family.</text>
</comment>
<gene>
    <name evidence="9" type="ORF">CYLTODRAFT_346296</name>
</gene>
<comment type="cofactor">
    <cofactor evidence="1">
        <name>Zn(2+)</name>
        <dbReference type="ChEBI" id="CHEBI:29105"/>
    </cofactor>
</comment>
<dbReference type="EMBL" id="KN880456">
    <property type="protein sequence ID" value="KIY71269.1"/>
    <property type="molecule type" value="Genomic_DNA"/>
</dbReference>
<dbReference type="OrthoDB" id="412874at2759"/>
<proteinExistence type="inferred from homology"/>
<dbReference type="SMART" id="SM01351">
    <property type="entry name" value="Aspzincin_M35"/>
    <property type="match status" value="1"/>
</dbReference>
<dbReference type="InterPro" id="IPR050414">
    <property type="entry name" value="Fungal_M35_metalloproteases"/>
</dbReference>
<protein>
    <submittedName>
        <fullName evidence="9">Peptidyl-Lys metalloendopeptidase</fullName>
    </submittedName>
</protein>
<reference evidence="9 10" key="1">
    <citation type="journal article" date="2015" name="Fungal Genet. Biol.">
        <title>Evolution of novel wood decay mechanisms in Agaricales revealed by the genome sequences of Fistulina hepatica and Cylindrobasidium torrendii.</title>
        <authorList>
            <person name="Floudas D."/>
            <person name="Held B.W."/>
            <person name="Riley R."/>
            <person name="Nagy L.G."/>
            <person name="Koehler G."/>
            <person name="Ransdell A.S."/>
            <person name="Younus H."/>
            <person name="Chow J."/>
            <person name="Chiniquy J."/>
            <person name="Lipzen A."/>
            <person name="Tritt A."/>
            <person name="Sun H."/>
            <person name="Haridas S."/>
            <person name="LaButti K."/>
            <person name="Ohm R.A."/>
            <person name="Kues U."/>
            <person name="Blanchette R.A."/>
            <person name="Grigoriev I.V."/>
            <person name="Minto R.E."/>
            <person name="Hibbett D.S."/>
        </authorList>
    </citation>
    <scope>NUCLEOTIDE SEQUENCE [LARGE SCALE GENOMIC DNA]</scope>
    <source>
        <strain evidence="9 10">FP15055 ss-10</strain>
    </source>
</reference>
<dbReference type="GO" id="GO:0004222">
    <property type="term" value="F:metalloendopeptidase activity"/>
    <property type="evidence" value="ECO:0007669"/>
    <property type="project" value="InterPro"/>
</dbReference>
<evidence type="ECO:0000256" key="6">
    <source>
        <dbReference type="ARBA" id="ARBA00022833"/>
    </source>
</evidence>
<feature type="domain" description="Lysine-specific metallo-endopeptidase" evidence="8">
    <location>
        <begin position="177"/>
        <end position="310"/>
    </location>
</feature>
<dbReference type="SUPFAM" id="SSF55486">
    <property type="entry name" value="Metalloproteases ('zincins'), catalytic domain"/>
    <property type="match status" value="1"/>
</dbReference>
<dbReference type="PANTHER" id="PTHR37016">
    <property type="match status" value="1"/>
</dbReference>
<dbReference type="Pfam" id="PF14521">
    <property type="entry name" value="Aspzincin_M35"/>
    <property type="match status" value="1"/>
</dbReference>
<evidence type="ECO:0000256" key="3">
    <source>
        <dbReference type="ARBA" id="ARBA00022670"/>
    </source>
</evidence>
<evidence type="ECO:0000256" key="1">
    <source>
        <dbReference type="ARBA" id="ARBA00001947"/>
    </source>
</evidence>
<sequence>GAESVVGANNLEISTTLTNDGDSELKILNDPNSILDTFPANSFVVESESGSPSFIGAKVKYSLEAAAAEGAYTVLAPGESVTVTHNLGHAYNFSVPGEGAYDIQPSNVFYVVDDSGSVSSITADTPTAHKMQLSGTLAVESPHLSKRIAYNGCSADRQTLIVAAANGANTYAAGAYSYLQGIGATTPRYAYWFGAYSGANKATVQGHYQNIVAHNFLNDYTYDCTCTMAGVFAYVYPTRFGTIFLCPVFWQTTTLGTDSRAGTLVHESSHFNIIAGTQDVVYGQAGAHNLALSNPNSAITNADSHEYFAENTPFLA</sequence>
<dbReference type="GO" id="GO:0046872">
    <property type="term" value="F:metal ion binding"/>
    <property type="evidence" value="ECO:0007669"/>
    <property type="project" value="UniProtKB-KW"/>
</dbReference>
<dbReference type="Gene3D" id="3.40.390.10">
    <property type="entry name" value="Collagenase (Catalytic Domain)"/>
    <property type="match status" value="1"/>
</dbReference>
<name>A0A0D7BM96_9AGAR</name>
<dbReference type="InterPro" id="IPR029463">
    <property type="entry name" value="Lys_MEP"/>
</dbReference>
<evidence type="ECO:0000256" key="4">
    <source>
        <dbReference type="ARBA" id="ARBA00022723"/>
    </source>
</evidence>
<keyword evidence="5" id="KW-0378">Hydrolase</keyword>
<evidence type="ECO:0000256" key="7">
    <source>
        <dbReference type="ARBA" id="ARBA00023049"/>
    </source>
</evidence>
<keyword evidence="3" id="KW-0645">Protease</keyword>
<dbReference type="Proteomes" id="UP000054007">
    <property type="component" value="Unassembled WGS sequence"/>
</dbReference>
<keyword evidence="10" id="KW-1185">Reference proteome</keyword>
<keyword evidence="4" id="KW-0479">Metal-binding</keyword>
<dbReference type="STRING" id="1314674.A0A0D7BM96"/>
<evidence type="ECO:0000256" key="5">
    <source>
        <dbReference type="ARBA" id="ARBA00022801"/>
    </source>
</evidence>
<dbReference type="GO" id="GO:0006508">
    <property type="term" value="P:proteolysis"/>
    <property type="evidence" value="ECO:0007669"/>
    <property type="project" value="UniProtKB-KW"/>
</dbReference>
<evidence type="ECO:0000259" key="8">
    <source>
        <dbReference type="SMART" id="SM01351"/>
    </source>
</evidence>
<dbReference type="AlphaFoldDB" id="A0A0D7BM96"/>
<evidence type="ECO:0000313" key="10">
    <source>
        <dbReference type="Proteomes" id="UP000054007"/>
    </source>
</evidence>
<feature type="non-terminal residue" evidence="9">
    <location>
        <position position="1"/>
    </location>
</feature>